<keyword evidence="4" id="KW-0238">DNA-binding</keyword>
<dbReference type="EMBL" id="AWUE01016491">
    <property type="protein sequence ID" value="OMO91007.1"/>
    <property type="molecule type" value="Genomic_DNA"/>
</dbReference>
<evidence type="ECO:0000313" key="6">
    <source>
        <dbReference type="EMBL" id="OMO91007.1"/>
    </source>
</evidence>
<dbReference type="GO" id="GO:0005524">
    <property type="term" value="F:ATP binding"/>
    <property type="evidence" value="ECO:0007669"/>
    <property type="project" value="UniProtKB-KW"/>
</dbReference>
<dbReference type="GO" id="GO:0000347">
    <property type="term" value="C:THO complex"/>
    <property type="evidence" value="ECO:0007669"/>
    <property type="project" value="UniProtKB-ARBA"/>
</dbReference>
<dbReference type="InterPro" id="IPR041562">
    <property type="entry name" value="MCM_lid"/>
</dbReference>
<dbReference type="InterPro" id="IPR031327">
    <property type="entry name" value="MCM"/>
</dbReference>
<dbReference type="EC" id="3.6.4.12" evidence="1"/>
<dbReference type="GO" id="GO:0000727">
    <property type="term" value="P:double-strand break repair via break-induced replication"/>
    <property type="evidence" value="ECO:0007669"/>
    <property type="project" value="TreeGrafter"/>
</dbReference>
<dbReference type="Pfam" id="PF00493">
    <property type="entry name" value="MCM"/>
    <property type="match status" value="2"/>
</dbReference>
<dbReference type="InterPro" id="IPR001208">
    <property type="entry name" value="MCM_dom"/>
</dbReference>
<evidence type="ECO:0000259" key="5">
    <source>
        <dbReference type="PROSITE" id="PS50051"/>
    </source>
</evidence>
<dbReference type="GO" id="GO:0043138">
    <property type="term" value="F:3'-5' DNA helicase activity"/>
    <property type="evidence" value="ECO:0007669"/>
    <property type="project" value="TreeGrafter"/>
</dbReference>
<dbReference type="PANTHER" id="PTHR11630">
    <property type="entry name" value="DNA REPLICATION LICENSING FACTOR MCM FAMILY MEMBER"/>
    <property type="match status" value="1"/>
</dbReference>
<dbReference type="InterPro" id="IPR018525">
    <property type="entry name" value="MCM_CS"/>
</dbReference>
<dbReference type="AlphaFoldDB" id="A0A1R3J883"/>
<dbReference type="Pfam" id="PF17855">
    <property type="entry name" value="MCM_lid"/>
    <property type="match status" value="1"/>
</dbReference>
<evidence type="ECO:0000256" key="3">
    <source>
        <dbReference type="ARBA" id="ARBA00022840"/>
    </source>
</evidence>
<dbReference type="STRING" id="93759.A0A1R3J883"/>
<gene>
    <name evidence="6" type="ORF">COLO4_18718</name>
</gene>
<evidence type="ECO:0000256" key="1">
    <source>
        <dbReference type="ARBA" id="ARBA00012551"/>
    </source>
</evidence>
<evidence type="ECO:0000313" key="7">
    <source>
        <dbReference type="Proteomes" id="UP000187203"/>
    </source>
</evidence>
<reference evidence="7" key="1">
    <citation type="submission" date="2013-09" db="EMBL/GenBank/DDBJ databases">
        <title>Corchorus olitorius genome sequencing.</title>
        <authorList>
            <person name="Alam M."/>
            <person name="Haque M.S."/>
            <person name="Islam M.S."/>
            <person name="Emdad E.M."/>
            <person name="Islam M.M."/>
            <person name="Ahmed B."/>
            <person name="Halim A."/>
            <person name="Hossen Q.M.M."/>
            <person name="Hossain M.Z."/>
            <person name="Ahmed R."/>
            <person name="Khan M.M."/>
            <person name="Islam R."/>
            <person name="Rashid M.M."/>
            <person name="Khan S.A."/>
            <person name="Rahman M.S."/>
            <person name="Alam M."/>
            <person name="Yahiya A.S."/>
            <person name="Khan M.S."/>
            <person name="Azam M.S."/>
            <person name="Haque T."/>
            <person name="Lashkar M.Z.H."/>
            <person name="Akhand A.I."/>
            <person name="Morshed G."/>
            <person name="Roy S."/>
            <person name="Uddin K.S."/>
            <person name="Rabeya T."/>
            <person name="Hossain A.S."/>
            <person name="Chowdhury A."/>
            <person name="Snigdha A.R."/>
            <person name="Mortoza M.S."/>
            <person name="Matin S.A."/>
            <person name="Hoque S.M.E."/>
            <person name="Islam M.K."/>
            <person name="Roy D.K."/>
            <person name="Haider R."/>
            <person name="Moosa M.M."/>
            <person name="Elias S.M."/>
            <person name="Hasan A.M."/>
            <person name="Jahan S."/>
            <person name="Shafiuddin M."/>
            <person name="Mahmood N."/>
            <person name="Shommy N.S."/>
        </authorList>
    </citation>
    <scope>NUCLEOTIDE SEQUENCE [LARGE SCALE GENOMIC DNA]</scope>
    <source>
        <strain evidence="7">cv. O-4</strain>
    </source>
</reference>
<keyword evidence="3" id="KW-0067">ATP-binding</keyword>
<dbReference type="OrthoDB" id="10036721at2759"/>
<dbReference type="SUPFAM" id="SSF52540">
    <property type="entry name" value="P-loop containing nucleoside triphosphate hydrolases"/>
    <property type="match status" value="1"/>
</dbReference>
<proteinExistence type="predicted"/>
<accession>A0A1R3J883</accession>
<keyword evidence="2" id="KW-0547">Nucleotide-binding</keyword>
<evidence type="ECO:0000256" key="4">
    <source>
        <dbReference type="ARBA" id="ARBA00023125"/>
    </source>
</evidence>
<sequence>MQFQREFYLEGGAMVLADGGVVCIDEFDKIRPEDIYIATDNYICFLQFMLAIHEAMEQQTIIPTAQDNIDLQATILSRFDLIFIVKDIRMYDYDQDRIVASHIIKVHASAETTSIDSRPTKEENWLKRQQANETGEAAAIPITVTQLEAIIRLSEALAKMKLCSDYQPCA</sequence>
<comment type="caution">
    <text evidence="6">The sequence shown here is derived from an EMBL/GenBank/DDBJ whole genome shotgun (WGS) entry which is preliminary data.</text>
</comment>
<dbReference type="Proteomes" id="UP000187203">
    <property type="component" value="Unassembled WGS sequence"/>
</dbReference>
<keyword evidence="7" id="KW-1185">Reference proteome</keyword>
<protein>
    <recommendedName>
        <fullName evidence="1">DNA helicase</fullName>
        <ecNumber evidence="1">3.6.4.12</ecNumber>
    </recommendedName>
</protein>
<dbReference type="GO" id="GO:0003697">
    <property type="term" value="F:single-stranded DNA binding"/>
    <property type="evidence" value="ECO:0007669"/>
    <property type="project" value="TreeGrafter"/>
</dbReference>
<dbReference type="PROSITE" id="PS00847">
    <property type="entry name" value="MCM_1"/>
    <property type="match status" value="1"/>
</dbReference>
<dbReference type="PANTHER" id="PTHR11630:SF42">
    <property type="entry name" value="DNA REPLICATION LICENSING FACTOR MCM5"/>
    <property type="match status" value="1"/>
</dbReference>
<feature type="domain" description="MCM C-terminal AAA(+) ATPase" evidence="5">
    <location>
        <begin position="1"/>
        <end position="103"/>
    </location>
</feature>
<dbReference type="Gene3D" id="3.40.50.300">
    <property type="entry name" value="P-loop containing nucleotide triphosphate hydrolases"/>
    <property type="match status" value="2"/>
</dbReference>
<dbReference type="GO" id="GO:0017116">
    <property type="term" value="F:single-stranded DNA helicase activity"/>
    <property type="evidence" value="ECO:0007669"/>
    <property type="project" value="TreeGrafter"/>
</dbReference>
<organism evidence="6 7">
    <name type="scientific">Corchorus olitorius</name>
    <dbReference type="NCBI Taxonomy" id="93759"/>
    <lineage>
        <taxon>Eukaryota</taxon>
        <taxon>Viridiplantae</taxon>
        <taxon>Streptophyta</taxon>
        <taxon>Embryophyta</taxon>
        <taxon>Tracheophyta</taxon>
        <taxon>Spermatophyta</taxon>
        <taxon>Magnoliopsida</taxon>
        <taxon>eudicotyledons</taxon>
        <taxon>Gunneridae</taxon>
        <taxon>Pentapetalae</taxon>
        <taxon>rosids</taxon>
        <taxon>malvids</taxon>
        <taxon>Malvales</taxon>
        <taxon>Malvaceae</taxon>
        <taxon>Grewioideae</taxon>
        <taxon>Apeibeae</taxon>
        <taxon>Corchorus</taxon>
    </lineage>
</organism>
<name>A0A1R3J883_9ROSI</name>
<dbReference type="GO" id="GO:0042555">
    <property type="term" value="C:MCM complex"/>
    <property type="evidence" value="ECO:0007669"/>
    <property type="project" value="TreeGrafter"/>
</dbReference>
<dbReference type="InterPro" id="IPR027417">
    <property type="entry name" value="P-loop_NTPase"/>
</dbReference>
<dbReference type="PROSITE" id="PS50051">
    <property type="entry name" value="MCM_2"/>
    <property type="match status" value="1"/>
</dbReference>
<evidence type="ECO:0000256" key="2">
    <source>
        <dbReference type="ARBA" id="ARBA00022741"/>
    </source>
</evidence>
<dbReference type="GO" id="GO:0006270">
    <property type="term" value="P:DNA replication initiation"/>
    <property type="evidence" value="ECO:0007669"/>
    <property type="project" value="TreeGrafter"/>
</dbReference>